<keyword evidence="3" id="KW-1185">Reference proteome</keyword>
<accession>A0AAN8XRG9</accession>
<protein>
    <submittedName>
        <fullName evidence="2">Uncharacterized protein</fullName>
    </submittedName>
</protein>
<evidence type="ECO:0000313" key="2">
    <source>
        <dbReference type="EMBL" id="KAK7084404.1"/>
    </source>
</evidence>
<reference evidence="2 3" key="1">
    <citation type="submission" date="2023-11" db="EMBL/GenBank/DDBJ databases">
        <title>Halocaridina rubra genome assembly.</title>
        <authorList>
            <person name="Smith C."/>
        </authorList>
    </citation>
    <scope>NUCLEOTIDE SEQUENCE [LARGE SCALE GENOMIC DNA]</scope>
    <source>
        <strain evidence="2">EP-1</strain>
        <tissue evidence="2">Whole</tissue>
    </source>
</reference>
<feature type="region of interest" description="Disordered" evidence="1">
    <location>
        <begin position="82"/>
        <end position="159"/>
    </location>
</feature>
<gene>
    <name evidence="2" type="ORF">SK128_005113</name>
</gene>
<organism evidence="2 3">
    <name type="scientific">Halocaridina rubra</name>
    <name type="common">Hawaiian red shrimp</name>
    <dbReference type="NCBI Taxonomy" id="373956"/>
    <lineage>
        <taxon>Eukaryota</taxon>
        <taxon>Metazoa</taxon>
        <taxon>Ecdysozoa</taxon>
        <taxon>Arthropoda</taxon>
        <taxon>Crustacea</taxon>
        <taxon>Multicrustacea</taxon>
        <taxon>Malacostraca</taxon>
        <taxon>Eumalacostraca</taxon>
        <taxon>Eucarida</taxon>
        <taxon>Decapoda</taxon>
        <taxon>Pleocyemata</taxon>
        <taxon>Caridea</taxon>
        <taxon>Atyoidea</taxon>
        <taxon>Atyidae</taxon>
        <taxon>Halocaridina</taxon>
    </lineage>
</organism>
<evidence type="ECO:0000313" key="3">
    <source>
        <dbReference type="Proteomes" id="UP001381693"/>
    </source>
</evidence>
<name>A0AAN8XRG9_HALRR</name>
<dbReference type="EMBL" id="JAXCGZ010002109">
    <property type="protein sequence ID" value="KAK7084404.1"/>
    <property type="molecule type" value="Genomic_DNA"/>
</dbReference>
<dbReference type="Proteomes" id="UP001381693">
    <property type="component" value="Unassembled WGS sequence"/>
</dbReference>
<comment type="caution">
    <text evidence="2">The sequence shown here is derived from an EMBL/GenBank/DDBJ whole genome shotgun (WGS) entry which is preliminary data.</text>
</comment>
<sequence>MVLDPIFPTCHDLTKKDGVKALTFSGKDVHIRKDEKGNIFVEDAPVKEVLSLDDGTQLYVLNKLLFDNFQKVRNIFNTRAASELAGPTGPPLDIDGTGSVPHSEDGNPASPTNDFGPVGPPAPPSAGFVGIEPPAPPPPELLGVRAPAPPPGFPAVGLPQDEPARFAVTVLPPAPPRTQESDSRIIFPSPEGEVRRVVAP</sequence>
<dbReference type="AlphaFoldDB" id="A0AAN8XRG9"/>
<evidence type="ECO:0000256" key="1">
    <source>
        <dbReference type="SAM" id="MobiDB-lite"/>
    </source>
</evidence>
<proteinExistence type="predicted"/>